<protein>
    <recommendedName>
        <fullName evidence="2">Winged helix Storkhead-box1 domain-containing protein</fullName>
    </recommendedName>
</protein>
<accession>A0A0L0BTX5</accession>
<feature type="region of interest" description="Disordered" evidence="1">
    <location>
        <begin position="745"/>
        <end position="770"/>
    </location>
</feature>
<dbReference type="PANTHER" id="PTHR22437:SF0">
    <property type="entry name" value="FI21431P1"/>
    <property type="match status" value="1"/>
</dbReference>
<gene>
    <name evidence="3" type="ORF">FF38_09195</name>
</gene>
<evidence type="ECO:0000313" key="3">
    <source>
        <dbReference type="EMBL" id="KNC23502.1"/>
    </source>
</evidence>
<feature type="compositionally biased region" description="Low complexity" evidence="1">
    <location>
        <begin position="1124"/>
        <end position="1134"/>
    </location>
</feature>
<feature type="compositionally biased region" description="Low complexity" evidence="1">
    <location>
        <begin position="1"/>
        <end position="15"/>
    </location>
</feature>
<feature type="region of interest" description="Disordered" evidence="1">
    <location>
        <begin position="822"/>
        <end position="842"/>
    </location>
</feature>
<dbReference type="Pfam" id="PF10264">
    <property type="entry name" value="WHD_Storkhead"/>
    <property type="match status" value="1"/>
</dbReference>
<feature type="compositionally biased region" description="Polar residues" evidence="1">
    <location>
        <begin position="997"/>
        <end position="1051"/>
    </location>
</feature>
<feature type="compositionally biased region" description="Low complexity" evidence="1">
    <location>
        <begin position="1182"/>
        <end position="1192"/>
    </location>
</feature>
<feature type="region of interest" description="Disordered" evidence="1">
    <location>
        <begin position="991"/>
        <end position="1207"/>
    </location>
</feature>
<dbReference type="STRING" id="7375.A0A0L0BTX5"/>
<dbReference type="GO" id="GO:0005634">
    <property type="term" value="C:nucleus"/>
    <property type="evidence" value="ECO:0007669"/>
    <property type="project" value="TreeGrafter"/>
</dbReference>
<feature type="compositionally biased region" description="Polar residues" evidence="1">
    <location>
        <begin position="1062"/>
        <end position="1078"/>
    </location>
</feature>
<dbReference type="PANTHER" id="PTHR22437">
    <property type="entry name" value="WINGED HELIX DOMAIN-CONTAINING PROTEIN"/>
    <property type="match status" value="1"/>
</dbReference>
<dbReference type="Proteomes" id="UP000037069">
    <property type="component" value="Unassembled WGS sequence"/>
</dbReference>
<feature type="region of interest" description="Disordered" evidence="1">
    <location>
        <begin position="1278"/>
        <end position="1318"/>
    </location>
</feature>
<keyword evidence="4" id="KW-1185">Reference proteome</keyword>
<feature type="compositionally biased region" description="Polar residues" evidence="1">
    <location>
        <begin position="1090"/>
        <end position="1111"/>
    </location>
</feature>
<dbReference type="InterPro" id="IPR019391">
    <property type="entry name" value="Storkhead-box_WHD"/>
</dbReference>
<feature type="domain" description="Winged helix Storkhead-box1" evidence="2">
    <location>
        <begin position="665"/>
        <end position="743"/>
    </location>
</feature>
<feature type="compositionally biased region" description="Basic residues" evidence="1">
    <location>
        <begin position="746"/>
        <end position="756"/>
    </location>
</feature>
<evidence type="ECO:0000313" key="4">
    <source>
        <dbReference type="Proteomes" id="UP000037069"/>
    </source>
</evidence>
<evidence type="ECO:0000256" key="1">
    <source>
        <dbReference type="SAM" id="MobiDB-lite"/>
    </source>
</evidence>
<feature type="compositionally biased region" description="Polar residues" evidence="1">
    <location>
        <begin position="1297"/>
        <end position="1312"/>
    </location>
</feature>
<dbReference type="GO" id="GO:0005737">
    <property type="term" value="C:cytoplasm"/>
    <property type="evidence" value="ECO:0007669"/>
    <property type="project" value="TreeGrafter"/>
</dbReference>
<dbReference type="InterPro" id="IPR040126">
    <property type="entry name" value="STOX1/2"/>
</dbReference>
<proteinExistence type="predicted"/>
<feature type="region of interest" description="Disordered" evidence="1">
    <location>
        <begin position="1"/>
        <end position="27"/>
    </location>
</feature>
<dbReference type="EMBL" id="JRES01001347">
    <property type="protein sequence ID" value="KNC23502.1"/>
    <property type="molecule type" value="Genomic_DNA"/>
</dbReference>
<organism evidence="3 4">
    <name type="scientific">Lucilia cuprina</name>
    <name type="common">Green bottle fly</name>
    <name type="synonym">Australian sheep blowfly</name>
    <dbReference type="NCBI Taxonomy" id="7375"/>
    <lineage>
        <taxon>Eukaryota</taxon>
        <taxon>Metazoa</taxon>
        <taxon>Ecdysozoa</taxon>
        <taxon>Arthropoda</taxon>
        <taxon>Hexapoda</taxon>
        <taxon>Insecta</taxon>
        <taxon>Pterygota</taxon>
        <taxon>Neoptera</taxon>
        <taxon>Endopterygota</taxon>
        <taxon>Diptera</taxon>
        <taxon>Brachycera</taxon>
        <taxon>Muscomorpha</taxon>
        <taxon>Oestroidea</taxon>
        <taxon>Calliphoridae</taxon>
        <taxon>Luciliinae</taxon>
        <taxon>Lucilia</taxon>
    </lineage>
</organism>
<feature type="compositionally biased region" description="Low complexity" evidence="1">
    <location>
        <begin position="876"/>
        <end position="896"/>
    </location>
</feature>
<reference evidence="3 4" key="1">
    <citation type="journal article" date="2015" name="Nat. Commun.">
        <title>Lucilia cuprina genome unlocks parasitic fly biology to underpin future interventions.</title>
        <authorList>
            <person name="Anstead C.A."/>
            <person name="Korhonen P.K."/>
            <person name="Young N.D."/>
            <person name="Hall R.S."/>
            <person name="Jex A.R."/>
            <person name="Murali S.C."/>
            <person name="Hughes D.S."/>
            <person name="Lee S.F."/>
            <person name="Perry T."/>
            <person name="Stroehlein A.J."/>
            <person name="Ansell B.R."/>
            <person name="Breugelmans B."/>
            <person name="Hofmann A."/>
            <person name="Qu J."/>
            <person name="Dugan S."/>
            <person name="Lee S.L."/>
            <person name="Chao H."/>
            <person name="Dinh H."/>
            <person name="Han Y."/>
            <person name="Doddapaneni H.V."/>
            <person name="Worley K.C."/>
            <person name="Muzny D.M."/>
            <person name="Ioannidis P."/>
            <person name="Waterhouse R.M."/>
            <person name="Zdobnov E.M."/>
            <person name="James P.J."/>
            <person name="Bagnall N.H."/>
            <person name="Kotze A.C."/>
            <person name="Gibbs R.A."/>
            <person name="Richards S."/>
            <person name="Batterham P."/>
            <person name="Gasser R.B."/>
        </authorList>
    </citation>
    <scope>NUCLEOTIDE SEQUENCE [LARGE SCALE GENOMIC DNA]</scope>
    <source>
        <strain evidence="3 4">LS</strain>
        <tissue evidence="3">Full body</tissue>
    </source>
</reference>
<comment type="caution">
    <text evidence="3">The sequence shown here is derived from an EMBL/GenBank/DDBJ whole genome shotgun (WGS) entry which is preliminary data.</text>
</comment>
<dbReference type="OrthoDB" id="10020110at2759"/>
<feature type="region of interest" description="Disordered" evidence="1">
    <location>
        <begin position="870"/>
        <end position="896"/>
    </location>
</feature>
<evidence type="ECO:0000259" key="2">
    <source>
        <dbReference type="Pfam" id="PF10264"/>
    </source>
</evidence>
<sequence length="1592" mass="175484">MLQQQQQLQRPQQQQTKTEMGTKSPGGPQRCRLILKQCIAVQLSKPGHTLDDFWMYDSGYMVFQNFLSANAQCWWNAPLTAATRALKYAGHVAPGMLLVSGEPCALEVVRGAYARSVLKPPATYVISSVVISKLHVMSQPTTKFDLSSAINPLQDEEFSELTKQEIIFWSHKLKITPSQLFSLSKKELEIIMQNAIKGEKNQQERHEQTRRWEKLSKMKRKLIENHQKNRLRGGAGPDLLEILARAADEIEYMYGSRYGTFDTSGDMTYDSSFETTDESPFCYSLYSDEEASYESAAEDYSFNIDENLASTPYSGCPKRQLPRNNTFCAPKADATFNATCPKSSFKLSDVTPPTGMRSVKHSSYNLADVSPPSGMQMDNWSPQQVHHIDNISGVSKAPSFRNYTDYSIQFSPTGTEETANSISVENYDETSGKVTASSRTFTLPPATTPTNALELSNITPPTMASGCVQRAIRGVSLDNDLSNISQPLLASGCIRSPTSNLTNISPPALASGCIRRPARRNDLSNISPPNLASGCIRSPARRRDLSNISPPILASGCPRNIRYSPSTSESPRHHLKSTPGDLSNVTAPALASGCYDQASQLRNITYDQCPTQYSFDTENIPAPLAMSTAQRCPIQSAHRAKTPLRIRPNRPYRPRRICDIDDCIVTPIMQGQFTPLPEALCDVIMDLTAEGHSATIENIRTRIEVRFPHMTPPSIEVIYDSLAQLMQEQKIYQTAKGYFILTPERRRSRSRPRSHHNGFMDLDESTDSVPQEPRTMLMTNAEALHSLYGEISTERDGDLTHQCIQTNLADVICGGNSNDKILYPRTSKRRSSSFPTPRSLERRHSLRLFGSSKRLQRCASTRSLSKTYAQTLNTDSSSSEYQSTDSSSPKKGSLLSRLFRRSGRNKARQLETYSGQFPPAEWFNSKAVHLHSVGTQTQDHDMPTIHTLSNSTFYDGSELSQRSLTLPRRHRRNLSSESTFLISSRDCSPIRRRSPAYCSSSLPRSTQSIPATANGNSSTVAATKGNQSAATLSARTSTPYKSSQKSIQSGSVARHMLEHSPSRSANSSQKSTNSGSRSQETRNDYRMWQSGPSSLESGKTSLYPSGPSSIDSGKVSYNRASGHSSLESQRSTSSTVIQPRSIIMLNGSPRGTPRHQILRARNAEQVMRNQSSTTTSTSFPINETRSTNSRDTSNSEKAENAAAITNSTSNNSITLKLTTSNDGQHNLPNTKIVVQNTPAHSVITFENSKLTENSNVFIINNETTTNERGEIIRKTLSKQHMPAMQQSANDRPEKSNHQSTETVSEQKSSENGSCRESDADTLSYMSTLSVDKSNDTNNELPKFSKNIYNDNTTTTMNNSRNLGLPLLPTNTGHLIYKNNVLKNSDSPAQSPSEEKSLSVVELSKPKADITGSVGNLRFYEKNSKDSLAKAINSNCELNNLRYESSTLLAKNDNLNSNTSLSGGSLVQILQKNSISLGSEPNLAQKDTNCATTTDKSVRKDTLDRRLSLSKDHSEAEDLFNFPSLTDLSFNFTSLAAQKILQGVSLNSIDTLMELNMAAAAAAAAAANNTNASAMEKPQNNQPTSVCTDFGLV</sequence>
<dbReference type="GO" id="GO:0006357">
    <property type="term" value="P:regulation of transcription by RNA polymerase II"/>
    <property type="evidence" value="ECO:0007669"/>
    <property type="project" value="InterPro"/>
</dbReference>
<name>A0A0L0BTX5_LUCCU</name>
<dbReference type="GO" id="GO:0000977">
    <property type="term" value="F:RNA polymerase II transcription regulatory region sequence-specific DNA binding"/>
    <property type="evidence" value="ECO:0007669"/>
    <property type="project" value="TreeGrafter"/>
</dbReference>
<feature type="compositionally biased region" description="Polar residues" evidence="1">
    <location>
        <begin position="1167"/>
        <end position="1181"/>
    </location>
</feature>